<dbReference type="AlphaFoldDB" id="A0A1I3KDH0"/>
<dbReference type="STRING" id="588602.SAMN04487991_0655"/>
<dbReference type="RefSeq" id="WP_090057188.1">
    <property type="nucleotide sequence ID" value="NZ_FORH01000001.1"/>
</dbReference>
<reference evidence="5" key="1">
    <citation type="submission" date="2016-10" db="EMBL/GenBank/DDBJ databases">
        <authorList>
            <person name="Varghese N."/>
            <person name="Submissions S."/>
        </authorList>
    </citation>
    <scope>NUCLEOTIDE SEQUENCE [LARGE SCALE GENOMIC DNA]</scope>
    <source>
        <strain evidence="5">DSM 26471</strain>
    </source>
</reference>
<dbReference type="SUPFAM" id="SSF56925">
    <property type="entry name" value="OMPA-like"/>
    <property type="match status" value="1"/>
</dbReference>
<dbReference type="Gene3D" id="2.40.160.20">
    <property type="match status" value="1"/>
</dbReference>
<protein>
    <submittedName>
        <fullName evidence="4">Opacity protein</fullName>
    </submittedName>
</protein>
<evidence type="ECO:0000313" key="5">
    <source>
        <dbReference type="Proteomes" id="UP000199630"/>
    </source>
</evidence>
<accession>A0A1I3KDH0</accession>
<evidence type="ECO:0000256" key="1">
    <source>
        <dbReference type="ARBA" id="ARBA00022729"/>
    </source>
</evidence>
<organism evidence="4 5">
    <name type="scientific">Celeribacter neptunius</name>
    <dbReference type="NCBI Taxonomy" id="588602"/>
    <lineage>
        <taxon>Bacteria</taxon>
        <taxon>Pseudomonadati</taxon>
        <taxon>Pseudomonadota</taxon>
        <taxon>Alphaproteobacteria</taxon>
        <taxon>Rhodobacterales</taxon>
        <taxon>Roseobacteraceae</taxon>
        <taxon>Celeribacter</taxon>
    </lineage>
</organism>
<dbReference type="Proteomes" id="UP000199630">
    <property type="component" value="Unassembled WGS sequence"/>
</dbReference>
<feature type="signal peptide" evidence="2">
    <location>
        <begin position="1"/>
        <end position="22"/>
    </location>
</feature>
<dbReference type="InterPro" id="IPR011250">
    <property type="entry name" value="OMP/PagP_B-barrel"/>
</dbReference>
<proteinExistence type="predicted"/>
<dbReference type="EMBL" id="FORH01000001">
    <property type="protein sequence ID" value="SFI70503.1"/>
    <property type="molecule type" value="Genomic_DNA"/>
</dbReference>
<evidence type="ECO:0000259" key="3">
    <source>
        <dbReference type="Pfam" id="PF13505"/>
    </source>
</evidence>
<dbReference type="InterPro" id="IPR027385">
    <property type="entry name" value="Beta-barrel_OMP"/>
</dbReference>
<name>A0A1I3KDH0_9RHOB</name>
<evidence type="ECO:0000313" key="4">
    <source>
        <dbReference type="EMBL" id="SFI70503.1"/>
    </source>
</evidence>
<dbReference type="OrthoDB" id="268975at2"/>
<feature type="domain" description="Outer membrane protein beta-barrel" evidence="3">
    <location>
        <begin position="41"/>
        <end position="198"/>
    </location>
</feature>
<evidence type="ECO:0000256" key="2">
    <source>
        <dbReference type="SAM" id="SignalP"/>
    </source>
</evidence>
<keyword evidence="5" id="KW-1185">Reference proteome</keyword>
<gene>
    <name evidence="4" type="ORF">SAMN04487991_0655</name>
</gene>
<keyword evidence="1 2" id="KW-0732">Signal</keyword>
<sequence length="198" mass="20440">MKRIATPVLALAAFAVTAPAFAGGYSEPAVEPAVVNPAPIVPVAAGADWTGGYAGATLGYGWGDGALDNADDMTYGLFGGYNYDFGNFVLGGELEYLGSELETGTAKLDDLTRLKLRAGYDMGPALVYGVVGAAYANADIGGVSYDDTGYTYGIGVDYALSDSINVGAELLQNEFDEFDNSGSDLSATTLGARVSFKF</sequence>
<feature type="chain" id="PRO_5011447276" evidence="2">
    <location>
        <begin position="23"/>
        <end position="198"/>
    </location>
</feature>
<dbReference type="Pfam" id="PF13505">
    <property type="entry name" value="OMP_b-brl"/>
    <property type="match status" value="1"/>
</dbReference>